<accession>A0A1G4WBG0</accession>
<evidence type="ECO:0000313" key="2">
    <source>
        <dbReference type="Proteomes" id="UP000182124"/>
    </source>
</evidence>
<dbReference type="STRING" id="329186.SAMN02927925_02785"/>
<gene>
    <name evidence="1" type="ORF">SAMN02927925_02785</name>
</gene>
<proteinExistence type="predicted"/>
<dbReference type="RefSeq" id="WP_023577493.1">
    <property type="nucleotide sequence ID" value="NZ_FMTY01000015.1"/>
</dbReference>
<sequence>MKNLLLILFLFCINCVNGQTKWKTFDSEYGIKIELPEYFSKGILVAGGTLQWFNNTIDDDIQLSIESFGNGTIKDLEETYKSDLKEEKNVTYKVKKNTWYVISGKNDDGIFYNKSIIKNGIQFHLRIIYQEKNKQLVENLIGRISSSFK</sequence>
<protein>
    <recommendedName>
        <fullName evidence="3">DUF3805 domain-containing protein</fullName>
    </recommendedName>
</protein>
<evidence type="ECO:0000313" key="1">
    <source>
        <dbReference type="EMBL" id="SCX19248.1"/>
    </source>
</evidence>
<dbReference type="AlphaFoldDB" id="A0A1G4WBG0"/>
<dbReference type="Proteomes" id="UP000182124">
    <property type="component" value="Unassembled WGS sequence"/>
</dbReference>
<dbReference type="EMBL" id="FMTY01000015">
    <property type="protein sequence ID" value="SCX19248.1"/>
    <property type="molecule type" value="Genomic_DNA"/>
</dbReference>
<evidence type="ECO:0008006" key="3">
    <source>
        <dbReference type="Google" id="ProtNLM"/>
    </source>
</evidence>
<reference evidence="1 2" key="1">
    <citation type="submission" date="2016-10" db="EMBL/GenBank/DDBJ databases">
        <authorList>
            <person name="de Groot N.N."/>
        </authorList>
    </citation>
    <scope>NUCLEOTIDE SEQUENCE [LARGE SCALE GENOMIC DNA]</scope>
    <source>
        <strain evidence="1 2">CGMCC 1.3801</strain>
    </source>
</reference>
<name>A0A1G4WBG0_9FLAO</name>
<organism evidence="1 2">
    <name type="scientific">Flavobacterium saliperosum</name>
    <dbReference type="NCBI Taxonomy" id="329186"/>
    <lineage>
        <taxon>Bacteria</taxon>
        <taxon>Pseudomonadati</taxon>
        <taxon>Bacteroidota</taxon>
        <taxon>Flavobacteriia</taxon>
        <taxon>Flavobacteriales</taxon>
        <taxon>Flavobacteriaceae</taxon>
        <taxon>Flavobacterium</taxon>
    </lineage>
</organism>